<feature type="chain" id="PRO_5007883583" evidence="1">
    <location>
        <begin position="24"/>
        <end position="812"/>
    </location>
</feature>
<gene>
    <name evidence="2" type="ORF">CI238_07292</name>
</gene>
<evidence type="ECO:0000256" key="1">
    <source>
        <dbReference type="SAM" id="SignalP"/>
    </source>
</evidence>
<accession>A0A167ADF0</accession>
<dbReference type="Proteomes" id="UP000076584">
    <property type="component" value="Unassembled WGS sequence"/>
</dbReference>
<evidence type="ECO:0000313" key="3">
    <source>
        <dbReference type="Proteomes" id="UP000076584"/>
    </source>
</evidence>
<evidence type="ECO:0000313" key="2">
    <source>
        <dbReference type="EMBL" id="KZL80003.1"/>
    </source>
</evidence>
<dbReference type="AlphaFoldDB" id="A0A167ADF0"/>
<dbReference type="EMBL" id="LFIW01001989">
    <property type="protein sequence ID" value="KZL80003.1"/>
    <property type="molecule type" value="Genomic_DNA"/>
</dbReference>
<protein>
    <submittedName>
        <fullName evidence="2">Uncharacterized protein</fullName>
    </submittedName>
</protein>
<organism evidence="2 3">
    <name type="scientific">Colletotrichum incanum</name>
    <name type="common">Soybean anthracnose fungus</name>
    <dbReference type="NCBI Taxonomy" id="1573173"/>
    <lineage>
        <taxon>Eukaryota</taxon>
        <taxon>Fungi</taxon>
        <taxon>Dikarya</taxon>
        <taxon>Ascomycota</taxon>
        <taxon>Pezizomycotina</taxon>
        <taxon>Sordariomycetes</taxon>
        <taxon>Hypocreomycetidae</taxon>
        <taxon>Glomerellales</taxon>
        <taxon>Glomerellaceae</taxon>
        <taxon>Colletotrichum</taxon>
        <taxon>Colletotrichum spaethianum species complex</taxon>
    </lineage>
</organism>
<comment type="caution">
    <text evidence="2">The sequence shown here is derived from an EMBL/GenBank/DDBJ whole genome shotgun (WGS) entry which is preliminary data.</text>
</comment>
<keyword evidence="3" id="KW-1185">Reference proteome</keyword>
<proteinExistence type="predicted"/>
<keyword evidence="1" id="KW-0732">Signal</keyword>
<reference evidence="2 3" key="1">
    <citation type="submission" date="2015-06" db="EMBL/GenBank/DDBJ databases">
        <title>Survival trade-offs in plant roots during colonization by closely related pathogenic and mutualistic fungi.</title>
        <authorList>
            <person name="Hacquard S."/>
            <person name="Kracher B."/>
            <person name="Hiruma K."/>
            <person name="Weinman A."/>
            <person name="Muench P."/>
            <person name="Garrido Oter R."/>
            <person name="Ver Loren van Themaat E."/>
            <person name="Dallerey J.-F."/>
            <person name="Damm U."/>
            <person name="Henrissat B."/>
            <person name="Lespinet O."/>
            <person name="Thon M."/>
            <person name="Kemen E."/>
            <person name="McHardy A.C."/>
            <person name="Schulze-Lefert P."/>
            <person name="O'Connell R.J."/>
        </authorList>
    </citation>
    <scope>NUCLEOTIDE SEQUENCE [LARGE SCALE GENOMIC DNA]</scope>
    <source>
        <strain evidence="2 3">MAFF 238704</strain>
    </source>
</reference>
<name>A0A167ADF0_COLIC</name>
<feature type="signal peptide" evidence="1">
    <location>
        <begin position="1"/>
        <end position="23"/>
    </location>
</feature>
<sequence>MKLPTTTSLLVVPALVLHGIATAWQIPSFQIPLVSSRLGGSGDASPGIPQFILSTGHPWLSAHADELSQLSEPASFLCAPTNIPSPQHDLRGEDVQLARGLDIPGDLFHKLTLWSNCRDFLCDEWERAYNRLVEIKACPRAIEEARWLRVETHFSNSSPDDSGTESKHLRNKHLAAVFVKVLGSMKGLKEQEWMMQGSGSREVDAAVAKAFSDSGTELRGVERLTTSTKSPWLIGTCPSVSYLEASRDDGWQLCGPMPYKAWFEGARQLKGLKKLDVEAFSWIHGTLDPILKKNVDIEELWVGSTASFRFYAEDGKLLRELVEDFSALQNLKQLHLPRSLELQLGFQNGKHLCADYHVADERSDETRQAGEFQDAKATERGGEIVREAFPRLERLYIGDYCGNVTTDVEGNRIIAWDWTGRMEEWLADPEPKWAIPKRYLKDKLPSFQIPFISSWLGGDAVSPRIPQFILDTQYPWLSDHANELPKLPDPTSFLCTPVNNPSPRNDIKREDAQVASSHDIPADLLYKLEIDNNRVGIFPYGWKNARNRLAEMKACPRALQNVQQLQIDIHVYLDSPGSCSPRSWGQWKKLKKLNYTIRGTDENAVIAKAFIDSGTELSGVEQSTVNMAAPMLIDLCPSVTCLVANQDTSWQDYELEVYEVWKRAAGRLKWFKKLHLGGVIWKGGMVDRRSNLRVREGSWLSITQDLVGTLTALPNLKLLHLLWAYKLELGFDGGPRCGNSYVEGGGEKYRRCVRSRGIATTELAGKIAQEVFPRLKGVYVGGHYGNFTTDADGKGVVTWEWTGRFDDWLQGV</sequence>